<keyword evidence="1" id="KW-1133">Transmembrane helix</keyword>
<reference evidence="2" key="1">
    <citation type="submission" date="2020-08" db="EMBL/GenBank/DDBJ databases">
        <title>Multicomponent nature underlies the extraordinary mechanical properties of spider dragline silk.</title>
        <authorList>
            <person name="Kono N."/>
            <person name="Nakamura H."/>
            <person name="Mori M."/>
            <person name="Yoshida Y."/>
            <person name="Ohtoshi R."/>
            <person name="Malay A.D."/>
            <person name="Moran D.A.P."/>
            <person name="Tomita M."/>
            <person name="Numata K."/>
            <person name="Arakawa K."/>
        </authorList>
    </citation>
    <scope>NUCLEOTIDE SEQUENCE</scope>
</reference>
<comment type="caution">
    <text evidence="2">The sequence shown here is derived from an EMBL/GenBank/DDBJ whole genome shotgun (WGS) entry which is preliminary data.</text>
</comment>
<evidence type="ECO:0000313" key="3">
    <source>
        <dbReference type="Proteomes" id="UP000886998"/>
    </source>
</evidence>
<sequence length="84" mass="9352">MYACVGSMQEPYPEAVLEKAALASKHHLRLSSAPIGAGEVKGRGKKILLKESARRQRRYIWMMVSTSFGEFLGILLSMPKSKID</sequence>
<accession>A0A8X6YYL9</accession>
<keyword evidence="3" id="KW-1185">Reference proteome</keyword>
<keyword evidence="1" id="KW-0812">Transmembrane</keyword>
<evidence type="ECO:0000256" key="1">
    <source>
        <dbReference type="SAM" id="Phobius"/>
    </source>
</evidence>
<dbReference type="Proteomes" id="UP000886998">
    <property type="component" value="Unassembled WGS sequence"/>
</dbReference>
<dbReference type="OrthoDB" id="6425929at2759"/>
<evidence type="ECO:0000313" key="2">
    <source>
        <dbReference type="EMBL" id="GFY78569.1"/>
    </source>
</evidence>
<protein>
    <submittedName>
        <fullName evidence="2">Uncharacterized protein</fullName>
    </submittedName>
</protein>
<organism evidence="2 3">
    <name type="scientific">Trichonephila inaurata madagascariensis</name>
    <dbReference type="NCBI Taxonomy" id="2747483"/>
    <lineage>
        <taxon>Eukaryota</taxon>
        <taxon>Metazoa</taxon>
        <taxon>Ecdysozoa</taxon>
        <taxon>Arthropoda</taxon>
        <taxon>Chelicerata</taxon>
        <taxon>Arachnida</taxon>
        <taxon>Araneae</taxon>
        <taxon>Araneomorphae</taxon>
        <taxon>Entelegynae</taxon>
        <taxon>Araneoidea</taxon>
        <taxon>Nephilidae</taxon>
        <taxon>Trichonephila</taxon>
        <taxon>Trichonephila inaurata</taxon>
    </lineage>
</organism>
<gene>
    <name evidence="2" type="ORF">TNIN_173491</name>
</gene>
<proteinExistence type="predicted"/>
<dbReference type="AlphaFoldDB" id="A0A8X6YYL9"/>
<name>A0A8X6YYL9_9ARAC</name>
<keyword evidence="1" id="KW-0472">Membrane</keyword>
<dbReference type="EMBL" id="BMAV01023068">
    <property type="protein sequence ID" value="GFY78569.1"/>
    <property type="molecule type" value="Genomic_DNA"/>
</dbReference>
<feature type="transmembrane region" description="Helical" evidence="1">
    <location>
        <begin position="59"/>
        <end position="78"/>
    </location>
</feature>